<name>A0A2N6SZ44_9CORY</name>
<evidence type="ECO:0000313" key="2">
    <source>
        <dbReference type="EMBL" id="PMC62348.1"/>
    </source>
</evidence>
<reference evidence="2 3" key="1">
    <citation type="submission" date="2017-09" db="EMBL/GenBank/DDBJ databases">
        <title>Bacterial strain isolated from the female urinary microbiota.</title>
        <authorList>
            <person name="Thomas-White K."/>
            <person name="Kumar N."/>
            <person name="Forster S."/>
            <person name="Putonti C."/>
            <person name="Lawley T."/>
            <person name="Wolfe A.J."/>
        </authorList>
    </citation>
    <scope>NUCLEOTIDE SEQUENCE [LARGE SCALE GENOMIC DNA]</scope>
    <source>
        <strain evidence="2 3">UMB0908</strain>
    </source>
</reference>
<protein>
    <submittedName>
        <fullName evidence="2">Alpha/beta hydrolase</fullName>
    </submittedName>
</protein>
<gene>
    <name evidence="2" type="ORF">CJ204_06475</name>
</gene>
<dbReference type="SUPFAM" id="SSF53474">
    <property type="entry name" value="alpha/beta-Hydrolases"/>
    <property type="match status" value="1"/>
</dbReference>
<evidence type="ECO:0000313" key="3">
    <source>
        <dbReference type="Proteomes" id="UP000235363"/>
    </source>
</evidence>
<dbReference type="PANTHER" id="PTHR46438:SF11">
    <property type="entry name" value="LIPASE-RELATED"/>
    <property type="match status" value="1"/>
</dbReference>
<dbReference type="Pfam" id="PF12697">
    <property type="entry name" value="Abhydrolase_6"/>
    <property type="match status" value="1"/>
</dbReference>
<comment type="caution">
    <text evidence="2">The sequence shown here is derived from an EMBL/GenBank/DDBJ whole genome shotgun (WGS) entry which is preliminary data.</text>
</comment>
<feature type="domain" description="AB hydrolase-1" evidence="1">
    <location>
        <begin position="26"/>
        <end position="257"/>
    </location>
</feature>
<dbReference type="PRINTS" id="PR00111">
    <property type="entry name" value="ABHYDROLASE"/>
</dbReference>
<dbReference type="Proteomes" id="UP000235363">
    <property type="component" value="Unassembled WGS sequence"/>
</dbReference>
<evidence type="ECO:0000259" key="1">
    <source>
        <dbReference type="Pfam" id="PF12697"/>
    </source>
</evidence>
<dbReference type="PANTHER" id="PTHR46438">
    <property type="entry name" value="ALPHA/BETA-HYDROLASES SUPERFAMILY PROTEIN"/>
    <property type="match status" value="1"/>
</dbReference>
<dbReference type="EMBL" id="PNHF01000012">
    <property type="protein sequence ID" value="PMC62348.1"/>
    <property type="molecule type" value="Genomic_DNA"/>
</dbReference>
<accession>A0A2N6SZ44</accession>
<dbReference type="AlphaFoldDB" id="A0A2N6SZ44"/>
<dbReference type="InterPro" id="IPR000073">
    <property type="entry name" value="AB_hydrolase_1"/>
</dbReference>
<dbReference type="InterPro" id="IPR029058">
    <property type="entry name" value="AB_hydrolase_fold"/>
</dbReference>
<sequence length="271" mass="29141">MPMTNDNDTAAPSTIAHSIHGSGPTLVLIHGICHSRHAWDDVLPGLVDHFRVVAIDLPGHGETPDPDSLDDEVGERMVDELAEFLRHVSVDGKTPHVAGNSLGGYLALELARRGHAASATAFNPAGFFHGPWDQRRTVAQFLALRGVGRALKPVLPLMAKTAVGRTAMFGMFSSKPWRLAPDAVARDAKNMLGNKVIDHGLKASFDYSPDVAGAPQTVFWGTTDLTLMRGWKRHFEVLPDVPLHLLPGLGHVPMVDDGPTIADCIRRSAGA</sequence>
<organism evidence="2 3">
    <name type="scientific">Corynebacterium xerosis</name>
    <dbReference type="NCBI Taxonomy" id="1725"/>
    <lineage>
        <taxon>Bacteria</taxon>
        <taxon>Bacillati</taxon>
        <taxon>Actinomycetota</taxon>
        <taxon>Actinomycetes</taxon>
        <taxon>Mycobacteriales</taxon>
        <taxon>Corynebacteriaceae</taxon>
        <taxon>Corynebacterium</taxon>
    </lineage>
</organism>
<dbReference type="GO" id="GO:0016787">
    <property type="term" value="F:hydrolase activity"/>
    <property type="evidence" value="ECO:0007669"/>
    <property type="project" value="UniProtKB-KW"/>
</dbReference>
<keyword evidence="2" id="KW-0378">Hydrolase</keyword>
<proteinExistence type="predicted"/>
<dbReference type="Gene3D" id="3.40.50.1820">
    <property type="entry name" value="alpha/beta hydrolase"/>
    <property type="match status" value="1"/>
</dbReference>